<dbReference type="GO" id="GO:0005096">
    <property type="term" value="F:GTPase activator activity"/>
    <property type="evidence" value="ECO:0007669"/>
    <property type="project" value="InterPro"/>
</dbReference>
<organism evidence="2 3">
    <name type="scientific">Podila minutissima</name>
    <dbReference type="NCBI Taxonomy" id="64525"/>
    <lineage>
        <taxon>Eukaryota</taxon>
        <taxon>Fungi</taxon>
        <taxon>Fungi incertae sedis</taxon>
        <taxon>Mucoromycota</taxon>
        <taxon>Mortierellomycotina</taxon>
        <taxon>Mortierellomycetes</taxon>
        <taxon>Mortierellales</taxon>
        <taxon>Mortierellaceae</taxon>
        <taxon>Podila</taxon>
    </lineage>
</organism>
<feature type="compositionally biased region" description="Low complexity" evidence="1">
    <location>
        <begin position="105"/>
        <end position="118"/>
    </location>
</feature>
<evidence type="ECO:0000313" key="2">
    <source>
        <dbReference type="EMBL" id="KAF9330412.1"/>
    </source>
</evidence>
<dbReference type="EMBL" id="JAAAUY010000399">
    <property type="protein sequence ID" value="KAF9330412.1"/>
    <property type="molecule type" value="Genomic_DNA"/>
</dbReference>
<dbReference type="InterPro" id="IPR045342">
    <property type="entry name" value="Etd1"/>
</dbReference>
<comment type="caution">
    <text evidence="2">The sequence shown here is derived from an EMBL/GenBank/DDBJ whole genome shotgun (WGS) entry which is preliminary data.</text>
</comment>
<feature type="compositionally biased region" description="Acidic residues" evidence="1">
    <location>
        <begin position="336"/>
        <end position="351"/>
    </location>
</feature>
<protein>
    <submittedName>
        <fullName evidence="2">Uncharacterized protein</fullName>
    </submittedName>
</protein>
<evidence type="ECO:0000313" key="3">
    <source>
        <dbReference type="Proteomes" id="UP000696485"/>
    </source>
</evidence>
<feature type="region of interest" description="Disordered" evidence="1">
    <location>
        <begin position="334"/>
        <end position="397"/>
    </location>
</feature>
<feature type="region of interest" description="Disordered" evidence="1">
    <location>
        <begin position="199"/>
        <end position="285"/>
    </location>
</feature>
<dbReference type="GO" id="GO:1902412">
    <property type="term" value="P:regulation of mitotic cytokinesis"/>
    <property type="evidence" value="ECO:0007669"/>
    <property type="project" value="InterPro"/>
</dbReference>
<feature type="region of interest" description="Disordered" evidence="1">
    <location>
        <begin position="105"/>
        <end position="129"/>
    </location>
</feature>
<keyword evidence="3" id="KW-1185">Reference proteome</keyword>
<dbReference type="AlphaFoldDB" id="A0A9P5VL81"/>
<dbReference type="Proteomes" id="UP000696485">
    <property type="component" value="Unassembled WGS sequence"/>
</dbReference>
<evidence type="ECO:0000256" key="1">
    <source>
        <dbReference type="SAM" id="MobiDB-lite"/>
    </source>
</evidence>
<sequence length="825" mass="90829">MQSQSPSHTFQQQCNFHKRFRLFCQKPRQCQVHSSPSSSPNFILSPTAVHPLIVRPDKILLDEYPGDMLLNAEPLFPTMTNSTSFSSRLSSYSTASLSLSSSSYTQFSDSESCTTSSRSPRKKKKGKETQARCMCYLDTSLDQQEDVPPTTPPRTAHPSQQYFNHSSPWSWYFQKKQQKDAGRLRKIWNDSVIFQWSRPSSSSSFNRRWIHGRGESHGNSSSTPEAPGGLQHLRCSPSGTDISDEGNHSLSDDEDDASTMMVNGNRVSFQENGTGTMASRQSRHREDIMAISRYQEAIGQQRNSIDSDIYGSFPEGEMVDERIGVVPRIVSNFVNDDADDDEDDDDEDWDIQSDSGAPSSKLMYSAEAREPTSFSTVTLPLSTPAPSSKSYHKKPSNANLNSLRIRQRCLSLPVDGSSPPGFVKMSSTPSENWDADFDIESADISVPSKVVENQLSLQMDIYNIKDFALQIEDLKTLRTSLRKASRSLKATNPKKHQDLSKLFQRDWEQAEVIIDLGEIAQTSTVGPSAAAAGPLSLLSGRATPDTNLVNNNINGGGGSGSNTGSMRLKRPSLLAMSSTKSSVTTVNNKSRSTSSSSTCTGTTIAVPTSMDGLADDDDYTGKVFSTDLESIVEHTAVAEPTTLRTPMSPAFTIKESYSSPAGLGLCTSPVRSLDTEHQRVTSNGIQSEVDASLRRYPKYKHSKSRSRGSHREASTSIMSGVGDLTGYYDDNDEEDDGYESYGHVEGGSLDVISPIPTDRHMQVLKDILMEGLGSDVARQFMFKQGEQDHVRFSVEVIPGLLGHLKGLQKRLGDQLVELERVMIVQ</sequence>
<dbReference type="Pfam" id="PF20162">
    <property type="entry name" value="Etd1"/>
    <property type="match status" value="1"/>
</dbReference>
<feature type="region of interest" description="Disordered" evidence="1">
    <location>
        <begin position="576"/>
        <end position="600"/>
    </location>
</feature>
<reference evidence="2" key="1">
    <citation type="journal article" date="2020" name="Fungal Divers.">
        <title>Resolving the Mortierellaceae phylogeny through synthesis of multi-gene phylogenetics and phylogenomics.</title>
        <authorList>
            <person name="Vandepol N."/>
            <person name="Liber J."/>
            <person name="Desiro A."/>
            <person name="Na H."/>
            <person name="Kennedy M."/>
            <person name="Barry K."/>
            <person name="Grigoriev I.V."/>
            <person name="Miller A.N."/>
            <person name="O'Donnell K."/>
            <person name="Stajich J.E."/>
            <person name="Bonito G."/>
        </authorList>
    </citation>
    <scope>NUCLEOTIDE SEQUENCE</scope>
    <source>
        <strain evidence="2">NVP1</strain>
    </source>
</reference>
<gene>
    <name evidence="2" type="ORF">BG006_006613</name>
</gene>
<accession>A0A9P5VL81</accession>
<feature type="compositionally biased region" description="Polar residues" evidence="1">
    <location>
        <begin position="260"/>
        <end position="280"/>
    </location>
</feature>
<feature type="compositionally biased region" description="Polar residues" evidence="1">
    <location>
        <begin position="372"/>
        <end position="389"/>
    </location>
</feature>
<proteinExistence type="predicted"/>
<name>A0A9P5VL81_9FUNG</name>
<feature type="compositionally biased region" description="Low complexity" evidence="1">
    <location>
        <begin position="577"/>
        <end position="600"/>
    </location>
</feature>